<comment type="caution">
    <text evidence="1">The sequence shown here is derived from an EMBL/GenBank/DDBJ whole genome shotgun (WGS) entry which is preliminary data.</text>
</comment>
<keyword evidence="2" id="KW-1185">Reference proteome</keyword>
<evidence type="ECO:0000313" key="2">
    <source>
        <dbReference type="Proteomes" id="UP001153332"/>
    </source>
</evidence>
<reference evidence="1" key="1">
    <citation type="submission" date="2022-12" db="EMBL/GenBank/DDBJ databases">
        <title>Genome Sequence of Lasiodiplodia mahajangana.</title>
        <authorList>
            <person name="Buettner E."/>
        </authorList>
    </citation>
    <scope>NUCLEOTIDE SEQUENCE</scope>
    <source>
        <strain evidence="1">VT137</strain>
    </source>
</reference>
<accession>A0ACC2JVZ0</accession>
<protein>
    <submittedName>
        <fullName evidence="1">Uncharacterized protein</fullName>
    </submittedName>
</protein>
<dbReference type="EMBL" id="JAPUUL010000247">
    <property type="protein sequence ID" value="KAJ8131676.1"/>
    <property type="molecule type" value="Genomic_DNA"/>
</dbReference>
<sequence>MRAGVKALRDPKFLLIHAVILTGSVAVDMRQTWRLFGPSGTHQSGCALLFREQNGQVTPSLVNRRQAWSPYTAKHVLPRRKHPTRLFLWNEEPLACVEATEGFANPGKYSVMRTRGLAGTGYGGPQRPVDHGSDVTFKSLLGMMGRFGFLSTLLLTAGLNVQLCLGQSSTATVYTDSKTGITFDTWIVPDTATGAAGTTTWGGMTIGLALPETALTTDATEFIGYLQCPSNSTTLTGWCGISMAGPMTNSLLLMAYPYDGDVLTSFKYATGYDNPAPYTGDAKLTQISSTINATHYSVIFRCQNCLAWNQGGATGSASTSAGFLVLGWCNAFPAPGNPSCPDDVSIVQHDNGQSIFGAVLDSNAANPSYTQWASKATATVTGSCGTTTTPTTTPTAAPTGVPVPSGTYDYIVVGGGAGGIPIADKLSEAGKSVLLIEKGPPSSGRWGGTLGPAWTKGTNLTRFDVPGLCNEIWEDSAGISCTDTDQMAGCVLGGGTAINAGLWWKPYSLDWDYNFPTGWKATDMAAATSRVFSRIPGTDTPSKDGKRYLQQGFDVISGGLAASGWTSVVGNNVPDQKNHTYMHTPFMFSNGERGGPMATYLVTAKARSNFKLWTGTAVKRVIRSGGHITGVEVEAYQNGGYVGVVNVTAISGRVILSAGTFGSAKILMRSGIGPQDQLQVVKSSTDGPTMIANSSWINLPVGYNLNDHVNTDTVITHPSVVFYDFYAAYDAPNTTDVNLYLNQRSGILAQAAPNIGPMFFDQIKGADGITRQLEWTARVEGSGGTANGNAMTMSQYLGRGSTSRGRMTITQALTTVVSTLPYLQDKNDVLAVIQGIKNLQSSLKNVANLTWALPAPGTTAEDFVNNMVVSYSNRRSNHWIGTSKLGTDDGRNSGTAVVDVNTQVYGTDNLFVVDASIFPGHVTANPSAYIVIASERASERILALAPAKALPQYSQWAFLANWMVLVSISIADEEKTASVYTAHEVIKK</sequence>
<dbReference type="Proteomes" id="UP001153332">
    <property type="component" value="Unassembled WGS sequence"/>
</dbReference>
<gene>
    <name evidence="1" type="ORF">O1611_g1951</name>
</gene>
<proteinExistence type="predicted"/>
<organism evidence="1 2">
    <name type="scientific">Lasiodiplodia mahajangana</name>
    <dbReference type="NCBI Taxonomy" id="1108764"/>
    <lineage>
        <taxon>Eukaryota</taxon>
        <taxon>Fungi</taxon>
        <taxon>Dikarya</taxon>
        <taxon>Ascomycota</taxon>
        <taxon>Pezizomycotina</taxon>
        <taxon>Dothideomycetes</taxon>
        <taxon>Dothideomycetes incertae sedis</taxon>
        <taxon>Botryosphaeriales</taxon>
        <taxon>Botryosphaeriaceae</taxon>
        <taxon>Lasiodiplodia</taxon>
    </lineage>
</organism>
<evidence type="ECO:0000313" key="1">
    <source>
        <dbReference type="EMBL" id="KAJ8131676.1"/>
    </source>
</evidence>
<name>A0ACC2JVZ0_9PEZI</name>